<dbReference type="NCBIfam" id="TIGR03168">
    <property type="entry name" value="1-PFK"/>
    <property type="match status" value="1"/>
</dbReference>
<dbReference type="GO" id="GO:0005524">
    <property type="term" value="F:ATP binding"/>
    <property type="evidence" value="ECO:0007669"/>
    <property type="project" value="UniProtKB-KW"/>
</dbReference>
<dbReference type="GO" id="GO:0005829">
    <property type="term" value="C:cytosol"/>
    <property type="evidence" value="ECO:0007669"/>
    <property type="project" value="TreeGrafter"/>
</dbReference>
<evidence type="ECO:0000313" key="8">
    <source>
        <dbReference type="EMBL" id="ANS28277.1"/>
    </source>
</evidence>
<dbReference type="FunFam" id="3.40.1190.20:FF:000001">
    <property type="entry name" value="Phosphofructokinase"/>
    <property type="match status" value="1"/>
</dbReference>
<keyword evidence="3" id="KW-0547">Nucleotide-binding</keyword>
<dbReference type="CDD" id="cd01164">
    <property type="entry name" value="FruK_PfkB_like"/>
    <property type="match status" value="1"/>
</dbReference>
<keyword evidence="2 6" id="KW-0808">Transferase</keyword>
<dbReference type="EC" id="2.7.1.-" evidence="8"/>
<dbReference type="EMBL" id="CP009111">
    <property type="protein sequence ID" value="ANS28277.1"/>
    <property type="molecule type" value="Genomic_DNA"/>
</dbReference>
<dbReference type="InterPro" id="IPR011611">
    <property type="entry name" value="PfkB_dom"/>
</dbReference>
<dbReference type="InterPro" id="IPR029056">
    <property type="entry name" value="Ribokinase-like"/>
</dbReference>
<evidence type="ECO:0000256" key="1">
    <source>
        <dbReference type="ARBA" id="ARBA00010688"/>
    </source>
</evidence>
<dbReference type="Pfam" id="PF00294">
    <property type="entry name" value="PfkB"/>
    <property type="match status" value="1"/>
</dbReference>
<keyword evidence="5" id="KW-0067">ATP-binding</keyword>
<dbReference type="Proteomes" id="UP000186108">
    <property type="component" value="Chromosome"/>
</dbReference>
<reference evidence="8 9" key="1">
    <citation type="submission" date="2014-07" db="EMBL/GenBank/DDBJ databases">
        <authorList>
            <person name="Zhang J.E."/>
            <person name="Yang H."/>
            <person name="Guo J."/>
            <person name="Deng Z."/>
            <person name="Luo H."/>
            <person name="Luo M."/>
            <person name="Zhao B."/>
        </authorList>
    </citation>
    <scope>NUCLEOTIDE SEQUENCE [LARGE SCALE GENOMIC DNA]</scope>
    <source>
        <strain evidence="8 9">1CP</strain>
    </source>
</reference>
<dbReference type="PANTHER" id="PTHR46566">
    <property type="entry name" value="1-PHOSPHOFRUCTOKINASE-RELATED"/>
    <property type="match status" value="1"/>
</dbReference>
<dbReference type="InterPro" id="IPR002173">
    <property type="entry name" value="Carboh/pur_kinase_PfkB_CS"/>
</dbReference>
<dbReference type="RefSeq" id="WP_065491095.1">
    <property type="nucleotide sequence ID" value="NZ_CP009111.1"/>
</dbReference>
<dbReference type="GO" id="GO:0003872">
    <property type="term" value="F:6-phosphofructokinase activity"/>
    <property type="evidence" value="ECO:0007669"/>
    <property type="project" value="TreeGrafter"/>
</dbReference>
<evidence type="ECO:0000259" key="7">
    <source>
        <dbReference type="Pfam" id="PF00294"/>
    </source>
</evidence>
<dbReference type="SUPFAM" id="SSF53613">
    <property type="entry name" value="Ribokinase-like"/>
    <property type="match status" value="1"/>
</dbReference>
<keyword evidence="4 8" id="KW-0418">Kinase</keyword>
<evidence type="ECO:0000256" key="5">
    <source>
        <dbReference type="ARBA" id="ARBA00022840"/>
    </source>
</evidence>
<sequence length="317" mass="33013">MPDIVTLTMNPALDITTSTNRVVPTDKVRCGAPRRDPGGGGLNVARVLHVLGTPATAVFPSGGHTGRALEDLVATEGVEIRSLTIRGSTRESLTINENETGLQYRFVLPGPTVTAREQVACLDLVIEVASGADYVVVSGSLPPGVPADFYQQVADVVGDLGARVIVDTSGPALRQLRGGVFLVKPSIRELRDWTGRELSAIDDQVAAAREVIDRGISQVVVLSLGADGALLVARDRDEYFPSVQVPVVSGVGAGDSMVAGVVCGLAHGRSLSDSVRYGIAAGAAMLQTPGTALCRRSDVERFYQLLTDGSAAGTIVG</sequence>
<dbReference type="Gene3D" id="3.40.1190.20">
    <property type="match status" value="1"/>
</dbReference>
<feature type="domain" description="Carbohydrate kinase PfkB" evidence="7">
    <location>
        <begin position="10"/>
        <end position="294"/>
    </location>
</feature>
<evidence type="ECO:0000256" key="4">
    <source>
        <dbReference type="ARBA" id="ARBA00022777"/>
    </source>
</evidence>
<comment type="similarity">
    <text evidence="1">Belongs to the carbohydrate kinase PfkB family.</text>
</comment>
<proteinExistence type="inferred from homology"/>
<dbReference type="PANTHER" id="PTHR46566:SF2">
    <property type="entry name" value="ATP-DEPENDENT 6-PHOSPHOFRUCTOKINASE ISOZYME 2"/>
    <property type="match status" value="1"/>
</dbReference>
<evidence type="ECO:0000256" key="6">
    <source>
        <dbReference type="PIRNR" id="PIRNR000535"/>
    </source>
</evidence>
<protein>
    <submittedName>
        <fullName evidence="8">Putative phosphofructokinase PfkB</fullName>
        <ecNumber evidence="8">2.7.1.-</ecNumber>
    </submittedName>
</protein>
<organism evidence="8 9">
    <name type="scientific">Rhodococcus opacus</name>
    <name type="common">Nocardia opaca</name>
    <dbReference type="NCBI Taxonomy" id="37919"/>
    <lineage>
        <taxon>Bacteria</taxon>
        <taxon>Bacillati</taxon>
        <taxon>Actinomycetota</taxon>
        <taxon>Actinomycetes</taxon>
        <taxon>Mycobacteriales</taxon>
        <taxon>Nocardiaceae</taxon>
        <taxon>Rhodococcus</taxon>
    </lineage>
</organism>
<gene>
    <name evidence="8" type="primary">pfkB</name>
    <name evidence="8" type="ORF">R1CP_17965</name>
</gene>
<dbReference type="InterPro" id="IPR017583">
    <property type="entry name" value="Tagatose/fructose_Pkinase"/>
</dbReference>
<dbReference type="PROSITE" id="PS00583">
    <property type="entry name" value="PFKB_KINASES_1"/>
    <property type="match status" value="1"/>
</dbReference>
<evidence type="ECO:0000313" key="9">
    <source>
        <dbReference type="Proteomes" id="UP000186108"/>
    </source>
</evidence>
<dbReference type="AlphaFoldDB" id="A0A1B1K6P2"/>
<accession>A0A1B1K6P2</accession>
<evidence type="ECO:0000256" key="3">
    <source>
        <dbReference type="ARBA" id="ARBA00022741"/>
    </source>
</evidence>
<evidence type="ECO:0000256" key="2">
    <source>
        <dbReference type="ARBA" id="ARBA00022679"/>
    </source>
</evidence>
<dbReference type="PATRIC" id="fig|37919.13.peg.3729"/>
<name>A0A1B1K6P2_RHOOP</name>
<dbReference type="PIRSF" id="PIRSF000535">
    <property type="entry name" value="1PFK/6PFK/LacC"/>
    <property type="match status" value="1"/>
</dbReference>